<feature type="transmembrane region" description="Helical" evidence="7">
    <location>
        <begin position="132"/>
        <end position="161"/>
    </location>
</feature>
<evidence type="ECO:0000256" key="5">
    <source>
        <dbReference type="ARBA" id="ARBA00038359"/>
    </source>
</evidence>
<feature type="transmembrane region" description="Helical" evidence="7">
    <location>
        <begin position="51"/>
        <end position="74"/>
    </location>
</feature>
<dbReference type="InterPro" id="IPR052337">
    <property type="entry name" value="SAT4-like"/>
</dbReference>
<reference evidence="9" key="1">
    <citation type="journal article" date="2020" name="Stud. Mycol.">
        <title>101 Dothideomycetes genomes: a test case for predicting lifestyles and emergence of pathogens.</title>
        <authorList>
            <person name="Haridas S."/>
            <person name="Albert R."/>
            <person name="Binder M."/>
            <person name="Bloem J."/>
            <person name="Labutti K."/>
            <person name="Salamov A."/>
            <person name="Andreopoulos B."/>
            <person name="Baker S."/>
            <person name="Barry K."/>
            <person name="Bills G."/>
            <person name="Bluhm B."/>
            <person name="Cannon C."/>
            <person name="Castanera R."/>
            <person name="Culley D."/>
            <person name="Daum C."/>
            <person name="Ezra D."/>
            <person name="Gonzalez J."/>
            <person name="Henrissat B."/>
            <person name="Kuo A."/>
            <person name="Liang C."/>
            <person name="Lipzen A."/>
            <person name="Lutzoni F."/>
            <person name="Magnuson J."/>
            <person name="Mondo S."/>
            <person name="Nolan M."/>
            <person name="Ohm R."/>
            <person name="Pangilinan J."/>
            <person name="Park H.-J."/>
            <person name="Ramirez L."/>
            <person name="Alfaro M."/>
            <person name="Sun H."/>
            <person name="Tritt A."/>
            <person name="Yoshinaga Y."/>
            <person name="Zwiers L.-H."/>
            <person name="Turgeon B."/>
            <person name="Goodwin S."/>
            <person name="Spatafora J."/>
            <person name="Crous P."/>
            <person name="Grigoriev I."/>
        </authorList>
    </citation>
    <scope>NUCLEOTIDE SEQUENCE</scope>
    <source>
        <strain evidence="9">ATCC 74209</strain>
    </source>
</reference>
<proteinExistence type="inferred from homology"/>
<feature type="transmembrane region" description="Helical" evidence="7">
    <location>
        <begin position="94"/>
        <end position="120"/>
    </location>
</feature>
<feature type="transmembrane region" description="Helical" evidence="7">
    <location>
        <begin position="20"/>
        <end position="39"/>
    </location>
</feature>
<evidence type="ECO:0000256" key="4">
    <source>
        <dbReference type="ARBA" id="ARBA00023136"/>
    </source>
</evidence>
<protein>
    <recommendedName>
        <fullName evidence="8">Rhodopsin domain-containing protein</fullName>
    </recommendedName>
</protein>
<keyword evidence="2 7" id="KW-0812">Transmembrane</keyword>
<dbReference type="OrthoDB" id="5417844at2759"/>
<comment type="similarity">
    <text evidence="5">Belongs to the SAT4 family.</text>
</comment>
<evidence type="ECO:0000256" key="6">
    <source>
        <dbReference type="SAM" id="MobiDB-lite"/>
    </source>
</evidence>
<evidence type="ECO:0000313" key="9">
    <source>
        <dbReference type="EMBL" id="KAF2196640.1"/>
    </source>
</evidence>
<comment type="caution">
    <text evidence="9">The sequence shown here is derived from an EMBL/GenBank/DDBJ whole genome shotgun (WGS) entry which is preliminary data.</text>
</comment>
<feature type="compositionally biased region" description="Polar residues" evidence="6">
    <location>
        <begin position="291"/>
        <end position="315"/>
    </location>
</feature>
<dbReference type="AlphaFoldDB" id="A0A9P4MU11"/>
<dbReference type="Proteomes" id="UP000799536">
    <property type="component" value="Unassembled WGS sequence"/>
</dbReference>
<dbReference type="GO" id="GO:0016020">
    <property type="term" value="C:membrane"/>
    <property type="evidence" value="ECO:0007669"/>
    <property type="project" value="UniProtKB-SubCell"/>
</dbReference>
<dbReference type="Pfam" id="PF20684">
    <property type="entry name" value="Fung_rhodopsin"/>
    <property type="match status" value="1"/>
</dbReference>
<evidence type="ECO:0000256" key="3">
    <source>
        <dbReference type="ARBA" id="ARBA00022989"/>
    </source>
</evidence>
<evidence type="ECO:0000256" key="1">
    <source>
        <dbReference type="ARBA" id="ARBA00004141"/>
    </source>
</evidence>
<name>A0A9P4MU11_9PLEO</name>
<keyword evidence="4 7" id="KW-0472">Membrane</keyword>
<feature type="transmembrane region" description="Helical" evidence="7">
    <location>
        <begin position="210"/>
        <end position="232"/>
    </location>
</feature>
<evidence type="ECO:0000256" key="7">
    <source>
        <dbReference type="SAM" id="Phobius"/>
    </source>
</evidence>
<evidence type="ECO:0000256" key="2">
    <source>
        <dbReference type="ARBA" id="ARBA00022692"/>
    </source>
</evidence>
<evidence type="ECO:0000259" key="8">
    <source>
        <dbReference type="Pfam" id="PF20684"/>
    </source>
</evidence>
<dbReference type="PANTHER" id="PTHR33048">
    <property type="entry name" value="PTH11-LIKE INTEGRAL MEMBRANE PROTEIN (AFU_ORTHOLOGUE AFUA_5G11245)"/>
    <property type="match status" value="1"/>
</dbReference>
<organism evidence="9 10">
    <name type="scientific">Delitschia confertaspora ATCC 74209</name>
    <dbReference type="NCBI Taxonomy" id="1513339"/>
    <lineage>
        <taxon>Eukaryota</taxon>
        <taxon>Fungi</taxon>
        <taxon>Dikarya</taxon>
        <taxon>Ascomycota</taxon>
        <taxon>Pezizomycotina</taxon>
        <taxon>Dothideomycetes</taxon>
        <taxon>Pleosporomycetidae</taxon>
        <taxon>Pleosporales</taxon>
        <taxon>Delitschiaceae</taxon>
        <taxon>Delitschia</taxon>
    </lineage>
</organism>
<dbReference type="PANTHER" id="PTHR33048:SF47">
    <property type="entry name" value="INTEGRAL MEMBRANE PROTEIN-RELATED"/>
    <property type="match status" value="1"/>
</dbReference>
<feature type="domain" description="Rhodopsin" evidence="8">
    <location>
        <begin position="37"/>
        <end position="276"/>
    </location>
</feature>
<dbReference type="InterPro" id="IPR049326">
    <property type="entry name" value="Rhodopsin_dom_fungi"/>
</dbReference>
<keyword evidence="3 7" id="KW-1133">Transmembrane helix</keyword>
<dbReference type="EMBL" id="ML994350">
    <property type="protein sequence ID" value="KAF2196640.1"/>
    <property type="molecule type" value="Genomic_DNA"/>
</dbReference>
<gene>
    <name evidence="9" type="ORF">GQ43DRAFT_435834</name>
</gene>
<feature type="transmembrane region" description="Helical" evidence="7">
    <location>
        <begin position="176"/>
        <end position="198"/>
    </location>
</feature>
<keyword evidence="10" id="KW-1185">Reference proteome</keyword>
<evidence type="ECO:0000313" key="10">
    <source>
        <dbReference type="Proteomes" id="UP000799536"/>
    </source>
</evidence>
<accession>A0A9P4MU11</accession>
<feature type="region of interest" description="Disordered" evidence="6">
    <location>
        <begin position="291"/>
        <end position="332"/>
    </location>
</feature>
<comment type="subcellular location">
    <subcellularLocation>
        <location evidence="1">Membrane</location>
        <topology evidence="1">Multi-pass membrane protein</topology>
    </subcellularLocation>
</comment>
<sequence length="397" mass="43856">MAPLIGTEESIEAYRRRLDGVAYATYILIMLVVPLKLYCRKRSGGWSNIRMDDYLSVAALLCANGFFYVCIIGMRKSLGLHAATLASSAQVIDFLRNVFIANILYTFCISTIKFSVLAFYWRLFAVNARISIYIVTFMAVSWCTAIFFCVLFSCIPVQAAWDITIVGAKCIPIRSIYLGGSVPNVVLDLILVLLPVPYVMRLNAPLAQRIVLAGMFALGIFIAIVSLVRLIIFLQIPIATAGDATYNFREVIVWSIVEVNIGLTCACLPSLKPALAMLGITKLFSFNNSRPSNMPTPGASSQFPSNRNLSGSKLTGRSRKKGATGGMFSTLAGMSRLDSEEEGFKMMDDNGRGKHNVEIEMNRISQDSSRRTPQGLNGINVQTNWSVFVDERRETRA</sequence>